<sequence length="139" mass="15338">MNIKIGAIDCFDGNAVHGGLLPMFICLQEGGDCYPADDWVDNAEVVVGWWTQSVIDLIKGGEGQGICFMEGGYDIDLKYKSEVFYLDSEDGEISWIVSKEGVINALVGAYEKLIEIYKKIGVDNPVGFYKSIELLKSQL</sequence>
<reference evidence="1 2" key="1">
    <citation type="journal article" date="2005" name="Nucleic Acids Res.">
        <title>Genomic blueprint of Hahella chejuensis, a marine microbe producing an algicidal agent.</title>
        <authorList>
            <person name="Jeong H."/>
            <person name="Yim J.H."/>
            <person name="Lee C."/>
            <person name="Choi S.-H."/>
            <person name="Park Y.K."/>
            <person name="Yoon S.H."/>
            <person name="Hur C.-G."/>
            <person name="Kang H.-Y."/>
            <person name="Kim D."/>
            <person name="Lee H.H."/>
            <person name="Park K.H."/>
            <person name="Park S.-H."/>
            <person name="Park H.-S."/>
            <person name="Lee H.K."/>
            <person name="Oh T.K."/>
            <person name="Kim J.F."/>
        </authorList>
    </citation>
    <scope>NUCLEOTIDE SEQUENCE [LARGE SCALE GENOMIC DNA]</scope>
    <source>
        <strain evidence="1 2">KCTC 2396</strain>
    </source>
</reference>
<dbReference type="STRING" id="349521.HCH_02074"/>
<dbReference type="EMBL" id="CP000155">
    <property type="protein sequence ID" value="ABC28905.1"/>
    <property type="molecule type" value="Genomic_DNA"/>
</dbReference>
<proteinExistence type="predicted"/>
<evidence type="ECO:0000313" key="2">
    <source>
        <dbReference type="Proteomes" id="UP000000238"/>
    </source>
</evidence>
<evidence type="ECO:0000313" key="1">
    <source>
        <dbReference type="EMBL" id="ABC28905.1"/>
    </source>
</evidence>
<keyword evidence="2" id="KW-1185">Reference proteome</keyword>
<dbReference type="RefSeq" id="WP_011395976.1">
    <property type="nucleotide sequence ID" value="NC_007645.1"/>
</dbReference>
<accession>Q2SKB9</accession>
<gene>
    <name evidence="1" type="ordered locus">HCH_02074</name>
</gene>
<organism evidence="1 2">
    <name type="scientific">Hahella chejuensis (strain KCTC 2396)</name>
    <dbReference type="NCBI Taxonomy" id="349521"/>
    <lineage>
        <taxon>Bacteria</taxon>
        <taxon>Pseudomonadati</taxon>
        <taxon>Pseudomonadota</taxon>
        <taxon>Gammaproteobacteria</taxon>
        <taxon>Oceanospirillales</taxon>
        <taxon>Hahellaceae</taxon>
        <taxon>Hahella</taxon>
    </lineage>
</organism>
<dbReference type="OrthoDB" id="9815954at2"/>
<dbReference type="HOGENOM" id="CLU_1842305_0_0_6"/>
<name>Q2SKB9_HAHCH</name>
<dbReference type="AlphaFoldDB" id="Q2SKB9"/>
<dbReference type="Proteomes" id="UP000000238">
    <property type="component" value="Chromosome"/>
</dbReference>
<dbReference type="KEGG" id="hch:HCH_02074"/>
<protein>
    <submittedName>
        <fullName evidence="1">Uncharacterized protein</fullName>
    </submittedName>
</protein>